<dbReference type="InterPro" id="IPR051678">
    <property type="entry name" value="AGP_Transferase"/>
</dbReference>
<dbReference type="Pfam" id="PF01633">
    <property type="entry name" value="Choline_kinase"/>
    <property type="match status" value="1"/>
</dbReference>
<evidence type="ECO:0000313" key="1">
    <source>
        <dbReference type="EMBL" id="KAF4448115.1"/>
    </source>
</evidence>
<name>A0A8H4KDB1_9HYPO</name>
<reference evidence="1" key="1">
    <citation type="submission" date="2020-01" db="EMBL/GenBank/DDBJ databases">
        <title>Identification and distribution of gene clusters putatively required for synthesis of sphingolipid metabolism inhibitors in phylogenetically diverse species of the filamentous fungus Fusarium.</title>
        <authorList>
            <person name="Kim H.-S."/>
            <person name="Busman M."/>
            <person name="Brown D.W."/>
            <person name="Divon H."/>
            <person name="Uhlig S."/>
            <person name="Proctor R.H."/>
        </authorList>
    </citation>
    <scope>NUCLEOTIDE SEQUENCE</scope>
    <source>
        <strain evidence="1">NRRL 53441</strain>
    </source>
</reference>
<comment type="caution">
    <text evidence="1">The sequence shown here is derived from an EMBL/GenBank/DDBJ whole genome shotgun (WGS) entry which is preliminary data.</text>
</comment>
<dbReference type="Proteomes" id="UP000605986">
    <property type="component" value="Unassembled WGS sequence"/>
</dbReference>
<keyword evidence="2" id="KW-1185">Reference proteome</keyword>
<dbReference type="AlphaFoldDB" id="A0A8H4KDB1"/>
<protein>
    <submittedName>
        <fullName evidence="1">Protein kinase-like protein</fullName>
    </submittedName>
</protein>
<proteinExistence type="predicted"/>
<organism evidence="1 2">
    <name type="scientific">Fusarium austroafricanum</name>
    <dbReference type="NCBI Taxonomy" id="2364996"/>
    <lineage>
        <taxon>Eukaryota</taxon>
        <taxon>Fungi</taxon>
        <taxon>Dikarya</taxon>
        <taxon>Ascomycota</taxon>
        <taxon>Pezizomycotina</taxon>
        <taxon>Sordariomycetes</taxon>
        <taxon>Hypocreomycetidae</taxon>
        <taxon>Hypocreales</taxon>
        <taxon>Nectriaceae</taxon>
        <taxon>Fusarium</taxon>
        <taxon>Fusarium concolor species complex</taxon>
    </lineage>
</organism>
<dbReference type="Gene3D" id="3.30.200.150">
    <property type="match status" value="1"/>
</dbReference>
<accession>A0A8H4KDB1</accession>
<dbReference type="InterPro" id="IPR011009">
    <property type="entry name" value="Kinase-like_dom_sf"/>
</dbReference>
<dbReference type="OrthoDB" id="2906425at2759"/>
<dbReference type="Gene3D" id="3.90.1200.10">
    <property type="match status" value="2"/>
</dbReference>
<dbReference type="GO" id="GO:0016301">
    <property type="term" value="F:kinase activity"/>
    <property type="evidence" value="ECO:0007669"/>
    <property type="project" value="UniProtKB-KW"/>
</dbReference>
<dbReference type="SUPFAM" id="SSF56112">
    <property type="entry name" value="Protein kinase-like (PK-like)"/>
    <property type="match status" value="1"/>
</dbReference>
<dbReference type="EMBL" id="JAADJG010000359">
    <property type="protein sequence ID" value="KAF4448115.1"/>
    <property type="molecule type" value="Genomic_DNA"/>
</dbReference>
<keyword evidence="1" id="KW-0808">Transferase</keyword>
<dbReference type="PANTHER" id="PTHR21310:SF15">
    <property type="entry name" value="AMINOGLYCOSIDE PHOSPHOTRANSFERASE DOMAIN-CONTAINING PROTEIN"/>
    <property type="match status" value="1"/>
</dbReference>
<dbReference type="PANTHER" id="PTHR21310">
    <property type="entry name" value="AMINOGLYCOSIDE PHOSPHOTRANSFERASE-RELATED-RELATED"/>
    <property type="match status" value="1"/>
</dbReference>
<gene>
    <name evidence="1" type="ORF">F53441_8431</name>
</gene>
<keyword evidence="1" id="KW-0418">Kinase</keyword>
<dbReference type="CDD" id="cd05120">
    <property type="entry name" value="APH_ChoK_like"/>
    <property type="match status" value="1"/>
</dbReference>
<sequence length="213" mass="24404">MGHSPGASSVHEDSYLYMTAERKYYQREQSFIKRSLREKEYHQGPYGPCIPHLSKERLQNEAECLRFIHSNTNIPVPAVYADFEDDGAYYLVTEFIQGVEMNDLPMEKKNLVGEELKQHLHTLHSLKSTTIGGPSGLLVPPRSVIESTTQDHWVLQPSNTGEEEYVFCHNDLSEYNVIVNPETSKIAAIIDWEHGSFFPEYFEAPIYIHTARA</sequence>
<evidence type="ECO:0000313" key="2">
    <source>
        <dbReference type="Proteomes" id="UP000605986"/>
    </source>
</evidence>